<keyword evidence="2" id="KW-1185">Reference proteome</keyword>
<dbReference type="InterPro" id="IPR017016">
    <property type="entry name" value="UCP033595"/>
</dbReference>
<dbReference type="Proteomes" id="UP000190890">
    <property type="component" value="Unassembled WGS sequence"/>
</dbReference>
<organism evidence="1 2">
    <name type="scientific">Clostridium puniceum</name>
    <dbReference type="NCBI Taxonomy" id="29367"/>
    <lineage>
        <taxon>Bacteria</taxon>
        <taxon>Bacillati</taxon>
        <taxon>Bacillota</taxon>
        <taxon>Clostridia</taxon>
        <taxon>Eubacteriales</taxon>
        <taxon>Clostridiaceae</taxon>
        <taxon>Clostridium</taxon>
    </lineage>
</organism>
<comment type="caution">
    <text evidence="1">The sequence shown here is derived from an EMBL/GenBank/DDBJ whole genome shotgun (WGS) entry which is preliminary data.</text>
</comment>
<dbReference type="OrthoDB" id="1954979at2"/>
<protein>
    <submittedName>
        <fullName evidence="1">Uncharacterized protein</fullName>
    </submittedName>
</protein>
<dbReference type="Pfam" id="PF20124">
    <property type="entry name" value="DUF6514"/>
    <property type="match status" value="1"/>
</dbReference>
<evidence type="ECO:0000313" key="1">
    <source>
        <dbReference type="EMBL" id="OOM79787.1"/>
    </source>
</evidence>
<dbReference type="STRING" id="29367.CLPUN_14680"/>
<name>A0A1S8TPW7_9CLOT</name>
<gene>
    <name evidence="1" type="ORF">CLPUN_14680</name>
</gene>
<dbReference type="RefSeq" id="WP_077846653.1">
    <property type="nucleotide sequence ID" value="NZ_LZZM01000098.1"/>
</dbReference>
<reference evidence="1 2" key="1">
    <citation type="submission" date="2016-05" db="EMBL/GenBank/DDBJ databases">
        <title>Microbial solvent formation.</title>
        <authorList>
            <person name="Poehlein A."/>
            <person name="Montoya Solano J.D."/>
            <person name="Flitsch S."/>
            <person name="Krabben P."/>
            <person name="Duerre P."/>
            <person name="Daniel R."/>
        </authorList>
    </citation>
    <scope>NUCLEOTIDE SEQUENCE [LARGE SCALE GENOMIC DNA]</scope>
    <source>
        <strain evidence="1 2">DSM 2619</strain>
    </source>
</reference>
<dbReference type="AlphaFoldDB" id="A0A1S8TPW7"/>
<evidence type="ECO:0000313" key="2">
    <source>
        <dbReference type="Proteomes" id="UP000190890"/>
    </source>
</evidence>
<sequence>MNLVDEYTSIHKGEDVEYRYVYRLIKKCFRGITAYGIEIERKDYVGLANVNLERESVEVISAHRHKVKQLLIKLYTNKVSPYHLIDLVGSYVDEYAYEFDSGMEEKVVN</sequence>
<proteinExistence type="predicted"/>
<accession>A0A1S8TPW7</accession>
<dbReference type="EMBL" id="LZZM01000098">
    <property type="protein sequence ID" value="OOM79787.1"/>
    <property type="molecule type" value="Genomic_DNA"/>
</dbReference>